<dbReference type="Gene3D" id="2.30.40.10">
    <property type="entry name" value="Urease, subunit C, domain 1"/>
    <property type="match status" value="1"/>
</dbReference>
<protein>
    <submittedName>
        <fullName evidence="3">Formimidoylglutamate deiminase</fullName>
        <ecNumber evidence="3">3.5.3.13</ecNumber>
    </submittedName>
</protein>
<name>A0A7W8E470_9BACT</name>
<dbReference type="RefSeq" id="WP_184215114.1">
    <property type="nucleotide sequence ID" value="NZ_JACHIP010000002.1"/>
</dbReference>
<dbReference type="SUPFAM" id="SSF51338">
    <property type="entry name" value="Composite domain of metallo-dependent hydrolases"/>
    <property type="match status" value="1"/>
</dbReference>
<evidence type="ECO:0000313" key="4">
    <source>
        <dbReference type="Proteomes" id="UP000540989"/>
    </source>
</evidence>
<dbReference type="EC" id="3.5.3.13" evidence="3"/>
<dbReference type="Gene3D" id="3.20.20.140">
    <property type="entry name" value="Metal-dependent hydrolases"/>
    <property type="match status" value="1"/>
</dbReference>
<dbReference type="InterPro" id="IPR032466">
    <property type="entry name" value="Metal_Hydrolase"/>
</dbReference>
<dbReference type="EMBL" id="JACHIP010000002">
    <property type="protein sequence ID" value="MBB5056855.1"/>
    <property type="molecule type" value="Genomic_DNA"/>
</dbReference>
<keyword evidence="4" id="KW-1185">Reference proteome</keyword>
<dbReference type="PANTHER" id="PTHR43794:SF11">
    <property type="entry name" value="AMIDOHYDROLASE-RELATED DOMAIN-CONTAINING PROTEIN"/>
    <property type="match status" value="1"/>
</dbReference>
<dbReference type="GO" id="GO:0050416">
    <property type="term" value="F:formimidoylglutamate deiminase activity"/>
    <property type="evidence" value="ECO:0007669"/>
    <property type="project" value="UniProtKB-EC"/>
</dbReference>
<keyword evidence="1 3" id="KW-0378">Hydrolase</keyword>
<dbReference type="AlphaFoldDB" id="A0A7W8E470"/>
<dbReference type="NCBIfam" id="TIGR02022">
    <property type="entry name" value="hutF"/>
    <property type="match status" value="1"/>
</dbReference>
<dbReference type="PANTHER" id="PTHR43794">
    <property type="entry name" value="AMINOHYDROLASE SSNA-RELATED"/>
    <property type="match status" value="1"/>
</dbReference>
<evidence type="ECO:0000313" key="3">
    <source>
        <dbReference type="EMBL" id="MBB5056855.1"/>
    </source>
</evidence>
<proteinExistence type="predicted"/>
<dbReference type="NCBIfam" id="NF006681">
    <property type="entry name" value="PRK09229.1-2"/>
    <property type="match status" value="1"/>
</dbReference>
<evidence type="ECO:0000259" key="2">
    <source>
        <dbReference type="Pfam" id="PF01979"/>
    </source>
</evidence>
<dbReference type="InterPro" id="IPR006680">
    <property type="entry name" value="Amidohydro-rel"/>
</dbReference>
<accession>A0A7W8E470</accession>
<dbReference type="InterPro" id="IPR011059">
    <property type="entry name" value="Metal-dep_hydrolase_composite"/>
</dbReference>
<dbReference type="InterPro" id="IPR010252">
    <property type="entry name" value="HutF"/>
</dbReference>
<comment type="caution">
    <text evidence="3">The sequence shown here is derived from an EMBL/GenBank/DDBJ whole genome shotgun (WGS) entry which is preliminary data.</text>
</comment>
<feature type="domain" description="Amidohydrolase-related" evidence="2">
    <location>
        <begin position="52"/>
        <end position="433"/>
    </location>
</feature>
<dbReference type="Pfam" id="PF01979">
    <property type="entry name" value="Amidohydro_1"/>
    <property type="match status" value="1"/>
</dbReference>
<dbReference type="SUPFAM" id="SSF51556">
    <property type="entry name" value="Metallo-dependent hydrolases"/>
    <property type="match status" value="1"/>
</dbReference>
<sequence>MPTLYLPELLYMEGAFHAGMGLLVGGDGVILNIGADLEANGAKNVRMPGKAMLPGLVNGHSHTFQRLIRGVAEHCGANGDDFWAWRNTMYRAASQLTPEELYDVARMAFLEMALTGITAVGEFHYLHRQPDGTAYDDPNLLSMAVIEAARSVGLRICLLRVAYSRAGYQLPPNPGQARFYETNVEYLNSMERLAADLQGLDPTVTFGVAPHSIRAVTLDEVRKISEWAEMRGLPIHMHMAEQAAELAACVREYGYTPIKLMVENNLLSSNTTLVHAIHVTVEEIAHLACAGATICSCPTTERNLGDGIIDADQACGAGVPFSFGTDSQANINLLEDARELDYHLRLKRERRVLLDGINGEEISQRLFGYATTGGAKSLRMNTGELKISNPADFFTLDLNDVSIAGAAPKELLSTIVFGSERTAVSDVVSNGRVLVSNRQSALTEEIVTRYTAVARRLSSLPA</sequence>
<dbReference type="Proteomes" id="UP000540989">
    <property type="component" value="Unassembled WGS sequence"/>
</dbReference>
<evidence type="ECO:0000256" key="1">
    <source>
        <dbReference type="ARBA" id="ARBA00022801"/>
    </source>
</evidence>
<dbReference type="InterPro" id="IPR050287">
    <property type="entry name" value="MTA/SAH_deaminase"/>
</dbReference>
<gene>
    <name evidence="3" type="ORF">HDF16_001540</name>
</gene>
<organism evidence="3 4">
    <name type="scientific">Granulicella aggregans</name>
    <dbReference type="NCBI Taxonomy" id="474949"/>
    <lineage>
        <taxon>Bacteria</taxon>
        <taxon>Pseudomonadati</taxon>
        <taxon>Acidobacteriota</taxon>
        <taxon>Terriglobia</taxon>
        <taxon>Terriglobales</taxon>
        <taxon>Acidobacteriaceae</taxon>
        <taxon>Granulicella</taxon>
    </lineage>
</organism>
<reference evidence="3 4" key="1">
    <citation type="submission" date="2020-08" db="EMBL/GenBank/DDBJ databases">
        <title>Genomic Encyclopedia of Type Strains, Phase IV (KMG-V): Genome sequencing to study the core and pangenomes of soil and plant-associated prokaryotes.</title>
        <authorList>
            <person name="Whitman W."/>
        </authorList>
    </citation>
    <scope>NUCLEOTIDE SEQUENCE [LARGE SCALE GENOMIC DNA]</scope>
    <source>
        <strain evidence="3 4">M8UP14</strain>
    </source>
</reference>